<gene>
    <name evidence="2" type="ORF">ACAOBT_LOCUS6589</name>
</gene>
<proteinExistence type="predicted"/>
<sequence length="112" mass="13063">MVRYSLIFFAFEWVRGGNCKMESRSRPSKSNIKSTQEEARESEEENQDEDMDEKLDETESSGKDTSSTKMPPPLLERNRNSSARKKLKSSTIDDVNHSAYKYFEAKQQMIER</sequence>
<reference evidence="2" key="1">
    <citation type="submission" date="2022-03" db="EMBL/GenBank/DDBJ databases">
        <authorList>
            <person name="Sayadi A."/>
        </authorList>
    </citation>
    <scope>NUCLEOTIDE SEQUENCE</scope>
</reference>
<keyword evidence="3" id="KW-1185">Reference proteome</keyword>
<feature type="compositionally biased region" description="Acidic residues" evidence="1">
    <location>
        <begin position="40"/>
        <end position="59"/>
    </location>
</feature>
<name>A0A9P0K5P5_ACAOB</name>
<protein>
    <submittedName>
        <fullName evidence="2">Uncharacterized protein</fullName>
    </submittedName>
</protein>
<dbReference type="EMBL" id="CAKOFQ010006729">
    <property type="protein sequence ID" value="CAH1965943.1"/>
    <property type="molecule type" value="Genomic_DNA"/>
</dbReference>
<evidence type="ECO:0000256" key="1">
    <source>
        <dbReference type="SAM" id="MobiDB-lite"/>
    </source>
</evidence>
<dbReference type="Proteomes" id="UP001152888">
    <property type="component" value="Unassembled WGS sequence"/>
</dbReference>
<organism evidence="2 3">
    <name type="scientific">Acanthoscelides obtectus</name>
    <name type="common">Bean weevil</name>
    <name type="synonym">Bruchus obtectus</name>
    <dbReference type="NCBI Taxonomy" id="200917"/>
    <lineage>
        <taxon>Eukaryota</taxon>
        <taxon>Metazoa</taxon>
        <taxon>Ecdysozoa</taxon>
        <taxon>Arthropoda</taxon>
        <taxon>Hexapoda</taxon>
        <taxon>Insecta</taxon>
        <taxon>Pterygota</taxon>
        <taxon>Neoptera</taxon>
        <taxon>Endopterygota</taxon>
        <taxon>Coleoptera</taxon>
        <taxon>Polyphaga</taxon>
        <taxon>Cucujiformia</taxon>
        <taxon>Chrysomeloidea</taxon>
        <taxon>Chrysomelidae</taxon>
        <taxon>Bruchinae</taxon>
        <taxon>Bruchini</taxon>
        <taxon>Acanthoscelides</taxon>
    </lineage>
</organism>
<evidence type="ECO:0000313" key="2">
    <source>
        <dbReference type="EMBL" id="CAH1965943.1"/>
    </source>
</evidence>
<dbReference type="AlphaFoldDB" id="A0A9P0K5P5"/>
<comment type="caution">
    <text evidence="2">The sequence shown here is derived from an EMBL/GenBank/DDBJ whole genome shotgun (WGS) entry which is preliminary data.</text>
</comment>
<feature type="region of interest" description="Disordered" evidence="1">
    <location>
        <begin position="20"/>
        <end position="92"/>
    </location>
</feature>
<accession>A0A9P0K5P5</accession>
<evidence type="ECO:0000313" key="3">
    <source>
        <dbReference type="Proteomes" id="UP001152888"/>
    </source>
</evidence>